<gene>
    <name evidence="10" type="ORF">CYCCA115_LOCUS4838</name>
</gene>
<organism evidence="10 11">
    <name type="scientific">Cylindrotheca closterium</name>
    <dbReference type="NCBI Taxonomy" id="2856"/>
    <lineage>
        <taxon>Eukaryota</taxon>
        <taxon>Sar</taxon>
        <taxon>Stramenopiles</taxon>
        <taxon>Ochrophyta</taxon>
        <taxon>Bacillariophyta</taxon>
        <taxon>Bacillariophyceae</taxon>
        <taxon>Bacillariophycidae</taxon>
        <taxon>Bacillariales</taxon>
        <taxon>Bacillariaceae</taxon>
        <taxon>Cylindrotheca</taxon>
    </lineage>
</organism>
<evidence type="ECO:0000313" key="11">
    <source>
        <dbReference type="Proteomes" id="UP001295423"/>
    </source>
</evidence>
<dbReference type="PANTHER" id="PTHR12860">
    <property type="entry name" value="SIGNAL RECOGNITION PARTICLE 68 KDA PROTEIN"/>
    <property type="match status" value="1"/>
</dbReference>
<evidence type="ECO:0000256" key="5">
    <source>
        <dbReference type="ARBA" id="ARBA00022884"/>
    </source>
</evidence>
<reference evidence="10" key="1">
    <citation type="submission" date="2023-08" db="EMBL/GenBank/DDBJ databases">
        <authorList>
            <person name="Audoor S."/>
            <person name="Bilcke G."/>
        </authorList>
    </citation>
    <scope>NUCLEOTIDE SEQUENCE</scope>
</reference>
<dbReference type="EMBL" id="CAKOGP040000491">
    <property type="protein sequence ID" value="CAJ1935628.1"/>
    <property type="molecule type" value="Genomic_DNA"/>
</dbReference>
<protein>
    <recommendedName>
        <fullName evidence="9">Signal recognition particle subunit SRP68</fullName>
    </recommendedName>
</protein>
<evidence type="ECO:0000256" key="9">
    <source>
        <dbReference type="ARBA" id="ARBA00029498"/>
    </source>
</evidence>
<dbReference type="Proteomes" id="UP001295423">
    <property type="component" value="Unassembled WGS sequence"/>
</dbReference>
<keyword evidence="4" id="KW-0963">Cytoplasm</keyword>
<keyword evidence="5" id="KW-0694">RNA-binding</keyword>
<comment type="similarity">
    <text evidence="3">Belongs to the SRP68 family.</text>
</comment>
<dbReference type="PANTHER" id="PTHR12860:SF0">
    <property type="entry name" value="SIGNAL RECOGNITION PARTICLE SUBUNIT SRP68"/>
    <property type="match status" value="1"/>
</dbReference>
<evidence type="ECO:0000256" key="7">
    <source>
        <dbReference type="ARBA" id="ARBA00023242"/>
    </source>
</evidence>
<dbReference type="Pfam" id="PF16969">
    <property type="entry name" value="SRP68"/>
    <property type="match status" value="1"/>
</dbReference>
<dbReference type="GO" id="GO:0008312">
    <property type="term" value="F:7S RNA binding"/>
    <property type="evidence" value="ECO:0007669"/>
    <property type="project" value="InterPro"/>
</dbReference>
<name>A0AAD2CJ96_9STRA</name>
<dbReference type="GO" id="GO:0030942">
    <property type="term" value="F:endoplasmic reticulum signal peptide binding"/>
    <property type="evidence" value="ECO:0007669"/>
    <property type="project" value="InterPro"/>
</dbReference>
<proteinExistence type="inferred from homology"/>
<keyword evidence="6" id="KW-0733">Signal recognition particle</keyword>
<dbReference type="AlphaFoldDB" id="A0AAD2CJ96"/>
<dbReference type="InterPro" id="IPR026258">
    <property type="entry name" value="SRP68"/>
</dbReference>
<dbReference type="Gene3D" id="1.10.3450.40">
    <property type="entry name" value="Signal recognition particle, SRP68 subunit, RNA-binding domain"/>
    <property type="match status" value="1"/>
</dbReference>
<keyword evidence="7" id="KW-0539">Nucleus</keyword>
<evidence type="ECO:0000256" key="1">
    <source>
        <dbReference type="ARBA" id="ARBA00004496"/>
    </source>
</evidence>
<comment type="caution">
    <text evidence="10">The sequence shown here is derived from an EMBL/GenBank/DDBJ whole genome shotgun (WGS) entry which is preliminary data.</text>
</comment>
<dbReference type="GO" id="GO:0005786">
    <property type="term" value="C:signal recognition particle, endoplasmic reticulum targeting"/>
    <property type="evidence" value="ECO:0007669"/>
    <property type="project" value="UniProtKB-KW"/>
</dbReference>
<sequence>MTEELQSRSSTPPFQLNIHEWIESQQSAHGVRHDDYAQYHGYCTRRLSRLSHHPDVKKHLVCSSKFASDKSAAKGRGRHAYCSRQNDTFANNEETGKVEVPHSSILWYLVVLAERSWAHANMLQKQKKQRQNVLRKLKKATLWAKKLEEIAKDCTDSLTQQECQAYASWMVANLALEKMDYQMASQEYANAMSKCHALSKQVPQLVEERRGGEAETQKAAKLLERQDLFVNRADTLLRPLFRYSQYELKQAGLPTMDEPQLDITAVSNNAKKSAEDIAIEFRGQDLVLDSKDLRVLLLKLQSMQQEKAASESEEEKVAESNEGSFLEILSVLDDALDVVQNVLSSFEQANSGPAVQAKRTQYLQWKGYLQYEKTRRVMNHTELLLKDITGHAERVHVYDALLQHSQSLLNLPRPQADGNFAAEEEEDEFSLQVQANVLRLRALKSYHMAWYYYEKPRKYDHAFALIQQSSKLMRRAQEEIAACDEDMPRSDEYLQELDDLPFHSTIATIQAAMYLQQTRSRGKSGAAIETDRPLLLRLNENDSGTVLAALTPIPIPCKLGFFDLAYTYAMDSTDCIDEVQKYLDIHTVEDNDDNEDSPSASSGGWLGWLSG</sequence>
<keyword evidence="8" id="KW-0687">Ribonucleoprotein</keyword>
<dbReference type="GO" id="GO:0005047">
    <property type="term" value="F:signal recognition particle binding"/>
    <property type="evidence" value="ECO:0007669"/>
    <property type="project" value="InterPro"/>
</dbReference>
<comment type="subcellular location">
    <subcellularLocation>
        <location evidence="1">Cytoplasm</location>
    </subcellularLocation>
    <subcellularLocation>
        <location evidence="2">Nucleus</location>
        <location evidence="2">Nucleolus</location>
    </subcellularLocation>
</comment>
<dbReference type="InterPro" id="IPR038253">
    <property type="entry name" value="SRP68_N_sf"/>
</dbReference>
<dbReference type="GO" id="GO:0006614">
    <property type="term" value="P:SRP-dependent cotranslational protein targeting to membrane"/>
    <property type="evidence" value="ECO:0007669"/>
    <property type="project" value="InterPro"/>
</dbReference>
<dbReference type="GO" id="GO:0005730">
    <property type="term" value="C:nucleolus"/>
    <property type="evidence" value="ECO:0007669"/>
    <property type="project" value="UniProtKB-SubCell"/>
</dbReference>
<evidence type="ECO:0000256" key="3">
    <source>
        <dbReference type="ARBA" id="ARBA00009352"/>
    </source>
</evidence>
<evidence type="ECO:0000256" key="6">
    <source>
        <dbReference type="ARBA" id="ARBA00023135"/>
    </source>
</evidence>
<evidence type="ECO:0000256" key="2">
    <source>
        <dbReference type="ARBA" id="ARBA00004604"/>
    </source>
</evidence>
<evidence type="ECO:0000313" key="10">
    <source>
        <dbReference type="EMBL" id="CAJ1935628.1"/>
    </source>
</evidence>
<evidence type="ECO:0000256" key="8">
    <source>
        <dbReference type="ARBA" id="ARBA00023274"/>
    </source>
</evidence>
<evidence type="ECO:0000256" key="4">
    <source>
        <dbReference type="ARBA" id="ARBA00022490"/>
    </source>
</evidence>
<accession>A0AAD2CJ96</accession>
<keyword evidence="11" id="KW-1185">Reference proteome</keyword>